<protein>
    <submittedName>
        <fullName evidence="1">Uncharacterized protein</fullName>
    </submittedName>
</protein>
<evidence type="ECO:0000313" key="1">
    <source>
        <dbReference type="EMBL" id="KAF0252696.1"/>
    </source>
</evidence>
<organism evidence="1 2">
    <name type="scientific">Pseudomonas putida</name>
    <name type="common">Arthrobacter siderocapsulatus</name>
    <dbReference type="NCBI Taxonomy" id="303"/>
    <lineage>
        <taxon>Bacteria</taxon>
        <taxon>Pseudomonadati</taxon>
        <taxon>Pseudomonadota</taxon>
        <taxon>Gammaproteobacteria</taxon>
        <taxon>Pseudomonadales</taxon>
        <taxon>Pseudomonadaceae</taxon>
        <taxon>Pseudomonas</taxon>
    </lineage>
</organism>
<name>A0A7V8ED87_PSEPU</name>
<accession>A0A7V8ED87</accession>
<reference evidence="1 2" key="1">
    <citation type="submission" date="2019-12" db="EMBL/GenBank/DDBJ databases">
        <authorList>
            <person name="Woiski C."/>
        </authorList>
    </citation>
    <scope>NUCLEOTIDE SEQUENCE [LARGE SCALE GENOMIC DNA]</scope>
    <source>
        <strain evidence="1 2">BOE100</strain>
    </source>
</reference>
<dbReference type="AlphaFoldDB" id="A0A7V8ED87"/>
<comment type="caution">
    <text evidence="1">The sequence shown here is derived from an EMBL/GenBank/DDBJ whole genome shotgun (WGS) entry which is preliminary data.</text>
</comment>
<proteinExistence type="predicted"/>
<evidence type="ECO:0000313" key="2">
    <source>
        <dbReference type="Proteomes" id="UP000442695"/>
    </source>
</evidence>
<dbReference type="RefSeq" id="WP_156859501.1">
    <property type="nucleotide sequence ID" value="NZ_WOWR01000036.1"/>
</dbReference>
<gene>
    <name evidence="1" type="ORF">GN299_21925</name>
</gene>
<dbReference type="Proteomes" id="UP000442695">
    <property type="component" value="Unassembled WGS sequence"/>
</dbReference>
<dbReference type="EMBL" id="WOWR01000036">
    <property type="protein sequence ID" value="KAF0252696.1"/>
    <property type="molecule type" value="Genomic_DNA"/>
</dbReference>
<sequence length="89" mass="9770">MTIDPDALAQFIRQIDGNNSMGAGVLAEHICEWLKPSTTAKPLVTGWQLESIEKKVSDLDPEAESCVSNGDVLELVKAVRTLQVRQHLL</sequence>